<gene>
    <name evidence="1" type="ORF">D9V37_05260</name>
</gene>
<dbReference type="InterPro" id="IPR027417">
    <property type="entry name" value="P-loop_NTPase"/>
</dbReference>
<dbReference type="AlphaFoldDB" id="A0A3L8P5W6"/>
<protein>
    <submittedName>
        <fullName evidence="1">4-amino-4-deoxy-L-arabinose transferase</fullName>
    </submittedName>
</protein>
<accession>A0A3L8P5W6</accession>
<comment type="caution">
    <text evidence="1">The sequence shown here is derived from an EMBL/GenBank/DDBJ whole genome shotgun (WGS) entry which is preliminary data.</text>
</comment>
<proteinExistence type="predicted"/>
<evidence type="ECO:0000313" key="1">
    <source>
        <dbReference type="EMBL" id="RLV50327.1"/>
    </source>
</evidence>
<dbReference type="SUPFAM" id="SSF52540">
    <property type="entry name" value="P-loop containing nucleoside triphosphate hydrolases"/>
    <property type="match status" value="1"/>
</dbReference>
<dbReference type="Proteomes" id="UP000281708">
    <property type="component" value="Unassembled WGS sequence"/>
</dbReference>
<reference evidence="1 2" key="1">
    <citation type="submission" date="2018-10" db="EMBL/GenBank/DDBJ databases">
        <title>Marmoricola sp. 4Q3S-7 whole genome shotgun sequence.</title>
        <authorList>
            <person name="Li F."/>
        </authorList>
    </citation>
    <scope>NUCLEOTIDE SEQUENCE [LARGE SCALE GENOMIC DNA]</scope>
    <source>
        <strain evidence="1 2">4Q3S-7</strain>
    </source>
</reference>
<organism evidence="1 2">
    <name type="scientific">Nocardioides mangrovicus</name>
    <dbReference type="NCBI Taxonomy" id="2478913"/>
    <lineage>
        <taxon>Bacteria</taxon>
        <taxon>Bacillati</taxon>
        <taxon>Actinomycetota</taxon>
        <taxon>Actinomycetes</taxon>
        <taxon>Propionibacteriales</taxon>
        <taxon>Nocardioidaceae</taxon>
        <taxon>Nocardioides</taxon>
    </lineage>
</organism>
<dbReference type="GO" id="GO:0016740">
    <property type="term" value="F:transferase activity"/>
    <property type="evidence" value="ECO:0007669"/>
    <property type="project" value="UniProtKB-KW"/>
</dbReference>
<evidence type="ECO:0000313" key="2">
    <source>
        <dbReference type="Proteomes" id="UP000281708"/>
    </source>
</evidence>
<dbReference type="EMBL" id="RDBE01000003">
    <property type="protein sequence ID" value="RLV50327.1"/>
    <property type="molecule type" value="Genomic_DNA"/>
</dbReference>
<dbReference type="Gene3D" id="3.40.50.300">
    <property type="entry name" value="P-loop containing nucleotide triphosphate hydrolases"/>
    <property type="match status" value="1"/>
</dbReference>
<keyword evidence="1" id="KW-0808">Transferase</keyword>
<keyword evidence="2" id="KW-1185">Reference proteome</keyword>
<name>A0A3L8P5W6_9ACTN</name>
<sequence length="172" mass="19615">MLHHALARPARLGHARLICVDGPSGSGKSTLAAAIARRRAVHVVHVDEMFPGWDGMALIEHRVGLLLRGLVRGDGWWRRWDWPGDAWAEWHRVPAAGLVVLEGVGAGHRSWARWTTTLVWVEAPRAQRLVRGHERNHDMDEQWRRWQARENALFVAQHTRARADVVVPNRDN</sequence>
<dbReference type="OrthoDB" id="3237545at2"/>